<organism evidence="1 2">
    <name type="scientific">Catharanthus roseus</name>
    <name type="common">Madagascar periwinkle</name>
    <name type="synonym">Vinca rosea</name>
    <dbReference type="NCBI Taxonomy" id="4058"/>
    <lineage>
        <taxon>Eukaryota</taxon>
        <taxon>Viridiplantae</taxon>
        <taxon>Streptophyta</taxon>
        <taxon>Embryophyta</taxon>
        <taxon>Tracheophyta</taxon>
        <taxon>Spermatophyta</taxon>
        <taxon>Magnoliopsida</taxon>
        <taxon>eudicotyledons</taxon>
        <taxon>Gunneridae</taxon>
        <taxon>Pentapetalae</taxon>
        <taxon>asterids</taxon>
        <taxon>lamiids</taxon>
        <taxon>Gentianales</taxon>
        <taxon>Apocynaceae</taxon>
        <taxon>Rauvolfioideae</taxon>
        <taxon>Vinceae</taxon>
        <taxon>Catharanthinae</taxon>
        <taxon>Catharanthus</taxon>
    </lineage>
</organism>
<name>A0ACC0CHZ1_CATRO</name>
<dbReference type="EMBL" id="CM044701">
    <property type="protein sequence ID" value="KAI5684510.1"/>
    <property type="molecule type" value="Genomic_DNA"/>
</dbReference>
<proteinExistence type="predicted"/>
<sequence>MDSSQAAEKRTETVEYRSSAGQSQEEKKPVQVIHQPHSHGSDESNMTSGGVLSNAAASIATTLQSAKDAISRK</sequence>
<gene>
    <name evidence="1" type="ORF">M9H77_05738</name>
</gene>
<dbReference type="Proteomes" id="UP001060085">
    <property type="component" value="Linkage Group LG01"/>
</dbReference>
<evidence type="ECO:0000313" key="2">
    <source>
        <dbReference type="Proteomes" id="UP001060085"/>
    </source>
</evidence>
<reference evidence="2" key="1">
    <citation type="journal article" date="2023" name="Nat. Plants">
        <title>Single-cell RNA sequencing provides a high-resolution roadmap for understanding the multicellular compartmentation of specialized metabolism.</title>
        <authorList>
            <person name="Sun S."/>
            <person name="Shen X."/>
            <person name="Li Y."/>
            <person name="Li Y."/>
            <person name="Wang S."/>
            <person name="Li R."/>
            <person name="Zhang H."/>
            <person name="Shen G."/>
            <person name="Guo B."/>
            <person name="Wei J."/>
            <person name="Xu J."/>
            <person name="St-Pierre B."/>
            <person name="Chen S."/>
            <person name="Sun C."/>
        </authorList>
    </citation>
    <scope>NUCLEOTIDE SEQUENCE [LARGE SCALE GENOMIC DNA]</scope>
</reference>
<keyword evidence="2" id="KW-1185">Reference proteome</keyword>
<protein>
    <submittedName>
        <fullName evidence="1">Uncharacterized protein</fullName>
    </submittedName>
</protein>
<comment type="caution">
    <text evidence="1">The sequence shown here is derived from an EMBL/GenBank/DDBJ whole genome shotgun (WGS) entry which is preliminary data.</text>
</comment>
<accession>A0ACC0CHZ1</accession>
<evidence type="ECO:0000313" key="1">
    <source>
        <dbReference type="EMBL" id="KAI5684510.1"/>
    </source>
</evidence>